<reference evidence="3" key="1">
    <citation type="journal article" date="2011" name="PLoS Genet.">
        <title>Genomic analysis of the necrotrophic fungal pathogens Sclerotinia sclerotiorum and Botrytis cinerea.</title>
        <authorList>
            <person name="Amselem J."/>
            <person name="Cuomo C.A."/>
            <person name="van Kan J.A."/>
            <person name="Viaud M."/>
            <person name="Benito E.P."/>
            <person name="Couloux A."/>
            <person name="Coutinho P.M."/>
            <person name="de Vries R.P."/>
            <person name="Dyer P.S."/>
            <person name="Fillinger S."/>
            <person name="Fournier E."/>
            <person name="Gout L."/>
            <person name="Hahn M."/>
            <person name="Kohn L."/>
            <person name="Lapalu N."/>
            <person name="Plummer K.M."/>
            <person name="Pradier J.M."/>
            <person name="Quevillon E."/>
            <person name="Sharon A."/>
            <person name="Simon A."/>
            <person name="ten Have A."/>
            <person name="Tudzynski B."/>
            <person name="Tudzynski P."/>
            <person name="Wincker P."/>
            <person name="Andrew M."/>
            <person name="Anthouard V."/>
            <person name="Beever R.E."/>
            <person name="Beffa R."/>
            <person name="Benoit I."/>
            <person name="Bouzid O."/>
            <person name="Brault B."/>
            <person name="Chen Z."/>
            <person name="Choquer M."/>
            <person name="Collemare J."/>
            <person name="Cotton P."/>
            <person name="Danchin E.G."/>
            <person name="Da Silva C."/>
            <person name="Gautier A."/>
            <person name="Giraud C."/>
            <person name="Giraud T."/>
            <person name="Gonzalez C."/>
            <person name="Grossetete S."/>
            <person name="Guldener U."/>
            <person name="Henrissat B."/>
            <person name="Howlett B.J."/>
            <person name="Kodira C."/>
            <person name="Kretschmer M."/>
            <person name="Lappartient A."/>
            <person name="Leroch M."/>
            <person name="Levis C."/>
            <person name="Mauceli E."/>
            <person name="Neuveglise C."/>
            <person name="Oeser B."/>
            <person name="Pearson M."/>
            <person name="Poulain J."/>
            <person name="Poussereau N."/>
            <person name="Quesneville H."/>
            <person name="Rascle C."/>
            <person name="Schumacher J."/>
            <person name="Segurens B."/>
            <person name="Sexton A."/>
            <person name="Silva E."/>
            <person name="Sirven C."/>
            <person name="Soanes D.M."/>
            <person name="Talbot N.J."/>
            <person name="Templeton M."/>
            <person name="Yandava C."/>
            <person name="Yarden O."/>
            <person name="Zeng Q."/>
            <person name="Rollins J.A."/>
            <person name="Lebrun M.H."/>
            <person name="Dickman M."/>
        </authorList>
    </citation>
    <scope>NUCLEOTIDE SEQUENCE [LARGE SCALE GENOMIC DNA]</scope>
    <source>
        <strain evidence="3">T4</strain>
    </source>
</reference>
<feature type="region of interest" description="Disordered" evidence="1">
    <location>
        <begin position="66"/>
        <end position="163"/>
    </location>
</feature>
<gene>
    <name evidence="2" type="ORF">BofuT4_P113810.1</name>
</gene>
<dbReference type="HOGENOM" id="CLU_1517653_0_0_1"/>
<protein>
    <submittedName>
        <fullName evidence="2">Uncharacterized protein</fullName>
    </submittedName>
</protein>
<feature type="compositionally biased region" description="Basic and acidic residues" evidence="1">
    <location>
        <begin position="105"/>
        <end position="117"/>
    </location>
</feature>
<evidence type="ECO:0000313" key="3">
    <source>
        <dbReference type="Proteomes" id="UP000008177"/>
    </source>
</evidence>
<evidence type="ECO:0000256" key="1">
    <source>
        <dbReference type="SAM" id="MobiDB-lite"/>
    </source>
</evidence>
<evidence type="ECO:0000313" key="2">
    <source>
        <dbReference type="EMBL" id="CCD47877.1"/>
    </source>
</evidence>
<dbReference type="EMBL" id="FQ790288">
    <property type="protein sequence ID" value="CCD47877.1"/>
    <property type="molecule type" value="Genomic_DNA"/>
</dbReference>
<sequence>MHKAPEAQHSVHQNYIWRRCKYGRWRYSSRRQKFPILYEWNCRGKEVLILFGIRKAQINWTGISTYENSDTSTKASKSVHRKHPDYNPPLTPPPNSPIPLPSPSPEDRQGRIVDRVSEILPKSHGSSPKSPPSRWTQLFQENSPQSETPSLSTPGVVLQRRSASPVIRPAKIIYRQR</sequence>
<name>G2Y5D7_BOTF4</name>
<dbReference type="InParanoid" id="G2Y5D7"/>
<feature type="compositionally biased region" description="Pro residues" evidence="1">
    <location>
        <begin position="86"/>
        <end position="104"/>
    </location>
</feature>
<accession>G2Y5D7</accession>
<dbReference type="Proteomes" id="UP000008177">
    <property type="component" value="Unplaced contigs"/>
</dbReference>
<dbReference type="AlphaFoldDB" id="G2Y5D7"/>
<proteinExistence type="predicted"/>
<feature type="compositionally biased region" description="Polar residues" evidence="1">
    <location>
        <begin position="66"/>
        <end position="76"/>
    </location>
</feature>
<organism evidence="2 3">
    <name type="scientific">Botryotinia fuckeliana (strain T4)</name>
    <name type="common">Noble rot fungus</name>
    <name type="synonym">Botrytis cinerea</name>
    <dbReference type="NCBI Taxonomy" id="999810"/>
    <lineage>
        <taxon>Eukaryota</taxon>
        <taxon>Fungi</taxon>
        <taxon>Dikarya</taxon>
        <taxon>Ascomycota</taxon>
        <taxon>Pezizomycotina</taxon>
        <taxon>Leotiomycetes</taxon>
        <taxon>Helotiales</taxon>
        <taxon>Sclerotiniaceae</taxon>
        <taxon>Botrytis</taxon>
    </lineage>
</organism>
<feature type="compositionally biased region" description="Polar residues" evidence="1">
    <location>
        <begin position="134"/>
        <end position="153"/>
    </location>
</feature>